<gene>
    <name evidence="2" type="ORF">SOCE26_040170</name>
</gene>
<evidence type="ECO:0000313" key="3">
    <source>
        <dbReference type="Proteomes" id="UP000238348"/>
    </source>
</evidence>
<name>A0A2L0ETI0_SORCE</name>
<accession>A0A2L0ETI0</accession>
<keyword evidence="1" id="KW-1133">Transmembrane helix</keyword>
<dbReference type="AlphaFoldDB" id="A0A2L0ETI0"/>
<evidence type="ECO:0000313" key="2">
    <source>
        <dbReference type="EMBL" id="AUX42584.1"/>
    </source>
</evidence>
<dbReference type="Proteomes" id="UP000238348">
    <property type="component" value="Chromosome"/>
</dbReference>
<reference evidence="2 3" key="1">
    <citation type="submission" date="2015-09" db="EMBL/GenBank/DDBJ databases">
        <title>Sorangium comparison.</title>
        <authorList>
            <person name="Zaburannyi N."/>
            <person name="Bunk B."/>
            <person name="Overmann J."/>
            <person name="Mueller R."/>
        </authorList>
    </citation>
    <scope>NUCLEOTIDE SEQUENCE [LARGE SCALE GENOMIC DNA]</scope>
    <source>
        <strain evidence="2 3">So ce26</strain>
    </source>
</reference>
<sequence length="78" mass="8660">MVCGTILLIFVFSAEDMKCFVVLAIALSESEMQFVWELVLCLPGLTGFVKLIGAVVYYLDVHTFLLGLFQCLVNLPNV</sequence>
<dbReference type="EMBL" id="CP012673">
    <property type="protein sequence ID" value="AUX42584.1"/>
    <property type="molecule type" value="Genomic_DNA"/>
</dbReference>
<keyword evidence="1" id="KW-0472">Membrane</keyword>
<feature type="transmembrane region" description="Helical" evidence="1">
    <location>
        <begin position="34"/>
        <end position="59"/>
    </location>
</feature>
<organism evidence="2 3">
    <name type="scientific">Sorangium cellulosum</name>
    <name type="common">Polyangium cellulosum</name>
    <dbReference type="NCBI Taxonomy" id="56"/>
    <lineage>
        <taxon>Bacteria</taxon>
        <taxon>Pseudomonadati</taxon>
        <taxon>Myxococcota</taxon>
        <taxon>Polyangia</taxon>
        <taxon>Polyangiales</taxon>
        <taxon>Polyangiaceae</taxon>
        <taxon>Sorangium</taxon>
    </lineage>
</organism>
<evidence type="ECO:0000256" key="1">
    <source>
        <dbReference type="SAM" id="Phobius"/>
    </source>
</evidence>
<keyword evidence="1" id="KW-0812">Transmembrane</keyword>
<protein>
    <submittedName>
        <fullName evidence="2">Uncharacterized protein</fullName>
    </submittedName>
</protein>
<proteinExistence type="predicted"/>